<proteinExistence type="predicted"/>
<dbReference type="STRING" id="1550566.SZ63_06955"/>
<keyword evidence="1" id="KW-0540">Nuclease</keyword>
<dbReference type="GO" id="GO:0004519">
    <property type="term" value="F:endonuclease activity"/>
    <property type="evidence" value="ECO:0007669"/>
    <property type="project" value="UniProtKB-KW"/>
</dbReference>
<dbReference type="Proteomes" id="UP000035301">
    <property type="component" value="Unassembled WGS sequence"/>
</dbReference>
<keyword evidence="2" id="KW-1185">Reference proteome</keyword>
<dbReference type="EMBL" id="JXOJ01000002">
    <property type="protein sequence ID" value="KLK88715.1"/>
    <property type="molecule type" value="Genomic_DNA"/>
</dbReference>
<dbReference type="CDD" id="cd10441">
    <property type="entry name" value="GIY-YIG_COG1833"/>
    <property type="match status" value="1"/>
</dbReference>
<dbReference type="PATRIC" id="fig|1550566.3.peg.1514"/>
<accession>A0A0H1R0J6</accession>
<evidence type="ECO:0000313" key="2">
    <source>
        <dbReference type="Proteomes" id="UP000035301"/>
    </source>
</evidence>
<name>A0A0H1R0J6_9EURY</name>
<keyword evidence="1" id="KW-0255">Endonuclease</keyword>
<evidence type="ECO:0000313" key="1">
    <source>
        <dbReference type="EMBL" id="KLK88715.1"/>
    </source>
</evidence>
<keyword evidence="1" id="KW-0378">Hydrolase</keyword>
<comment type="caution">
    <text evidence="1">The sequence shown here is derived from an EMBL/GenBank/DDBJ whole genome shotgun (WGS) entry which is preliminary data.</text>
</comment>
<organism evidence="1 2">
    <name type="scientific">Methanoculleus sediminis</name>
    <dbReference type="NCBI Taxonomy" id="1550566"/>
    <lineage>
        <taxon>Archaea</taxon>
        <taxon>Methanobacteriati</taxon>
        <taxon>Methanobacteriota</taxon>
        <taxon>Stenosarchaea group</taxon>
        <taxon>Methanomicrobia</taxon>
        <taxon>Methanomicrobiales</taxon>
        <taxon>Methanomicrobiaceae</taxon>
        <taxon>Methanoculleus</taxon>
    </lineage>
</organism>
<dbReference type="PANTHER" id="PTHR37460">
    <property type="entry name" value="ENDONUCLEASE III"/>
    <property type="match status" value="1"/>
</dbReference>
<reference evidence="1 2" key="1">
    <citation type="journal article" date="2015" name="Int. J. Syst. Evol. Microbiol.">
        <title>Methanoculleus sediminis sp. nov., a methanogen from sediments near a submarine mud volcano.</title>
        <authorList>
            <person name="Chen S.C."/>
            <person name="Chen M.F."/>
            <person name="Lai M.C."/>
            <person name="Weng C.Y."/>
            <person name="Wu S.Y."/>
            <person name="Lin S."/>
            <person name="Yang T.F."/>
            <person name="Chen P.C."/>
        </authorList>
    </citation>
    <scope>NUCLEOTIDE SEQUENCE [LARGE SCALE GENOMIC DNA]</scope>
    <source>
        <strain evidence="1 2">S3Fa</strain>
    </source>
</reference>
<dbReference type="PANTHER" id="PTHR37460:SF1">
    <property type="entry name" value="ENDONUCLEASE III"/>
    <property type="match status" value="1"/>
</dbReference>
<protein>
    <submittedName>
        <fullName evidence="1">Endonuclease III</fullName>
    </submittedName>
</protein>
<dbReference type="Pfam" id="PF01986">
    <property type="entry name" value="DUF123"/>
    <property type="match status" value="1"/>
</dbReference>
<sequence>MDKGVYALVLENTHCSVRIGALGEREFFRGSHIYVGSARGSGGLARVLRHLRLALRRDRPPRWHIDYLLLDPHFLPAAVVTAATDRDCECDLARAVAGAYVPGFGCSDCACPSHLFYRPDDPALEVVAAFRSLKLDARITRIKNEGNEHRV</sequence>
<dbReference type="OrthoDB" id="17296at2157"/>
<dbReference type="InterPro" id="IPR002837">
    <property type="entry name" value="DUF123"/>
</dbReference>
<dbReference type="AlphaFoldDB" id="A0A0H1R0J6"/>
<gene>
    <name evidence="1" type="ORF">SZ63_06955</name>
</gene>
<dbReference type="RefSeq" id="WP_048183104.1">
    <property type="nucleotide sequence ID" value="NZ_JXOJ01000002.1"/>
</dbReference>